<accession>A0A3M7TQQ1</accession>
<sequence>MKKLLIVTLLITTIFTFFISPLTEVNAEINHPQNDECMTESAVQLKGDLRKLWIDHTIWTRSYIVSALEGLEDQEKILERLLKNQDDLGDAIKPYYGEEAGQKLAELLREHIIIAGSLVGAVKNEDAAEIDKYNKEWYKNADDISEFLSSANPNWSYNELQDLLYMHLKLVADIVTARVNKDWDADILAFDKGEDHIIVLADALTDGIIKQFPDQFKTTE</sequence>
<dbReference type="OrthoDB" id="2603324at2"/>
<dbReference type="AlphaFoldDB" id="A0A3M7TQQ1"/>
<protein>
    <submittedName>
        <fullName evidence="1">Glycosyltransferase</fullName>
    </submittedName>
</protein>
<organism evidence="1 2">
    <name type="scientific">Alteribacter keqinensis</name>
    <dbReference type="NCBI Taxonomy" id="2483800"/>
    <lineage>
        <taxon>Bacteria</taxon>
        <taxon>Bacillati</taxon>
        <taxon>Bacillota</taxon>
        <taxon>Bacilli</taxon>
        <taxon>Bacillales</taxon>
        <taxon>Bacillaceae</taxon>
        <taxon>Alteribacter</taxon>
    </lineage>
</organism>
<keyword evidence="1" id="KW-0808">Transferase</keyword>
<name>A0A3M7TQQ1_9BACI</name>
<proteinExistence type="predicted"/>
<dbReference type="GO" id="GO:0016740">
    <property type="term" value="F:transferase activity"/>
    <property type="evidence" value="ECO:0007669"/>
    <property type="project" value="UniProtKB-KW"/>
</dbReference>
<evidence type="ECO:0000313" key="2">
    <source>
        <dbReference type="Proteomes" id="UP000278746"/>
    </source>
</evidence>
<keyword evidence="2" id="KW-1185">Reference proteome</keyword>
<evidence type="ECO:0000313" key="1">
    <source>
        <dbReference type="EMBL" id="RNA66680.1"/>
    </source>
</evidence>
<dbReference type="EMBL" id="RHIB01000003">
    <property type="protein sequence ID" value="RNA66680.1"/>
    <property type="molecule type" value="Genomic_DNA"/>
</dbReference>
<gene>
    <name evidence="1" type="ORF">EBO34_15805</name>
</gene>
<dbReference type="Proteomes" id="UP000278746">
    <property type="component" value="Unassembled WGS sequence"/>
</dbReference>
<comment type="caution">
    <text evidence="1">The sequence shown here is derived from an EMBL/GenBank/DDBJ whole genome shotgun (WGS) entry which is preliminary data.</text>
</comment>
<dbReference type="RefSeq" id="WP_122900364.1">
    <property type="nucleotide sequence ID" value="NZ_RHIB01000003.1"/>
</dbReference>
<reference evidence="1 2" key="1">
    <citation type="submission" date="2018-10" db="EMBL/GenBank/DDBJ databases">
        <title>Bacillus Keqinensis sp. nov., a moderately halophilic bacterium isolated from a saline-alkaline lake.</title>
        <authorList>
            <person name="Wang H."/>
        </authorList>
    </citation>
    <scope>NUCLEOTIDE SEQUENCE [LARGE SCALE GENOMIC DNA]</scope>
    <source>
        <strain evidence="1 2">KQ-3</strain>
    </source>
</reference>